<proteinExistence type="predicted"/>
<keyword evidence="2" id="KW-1185">Reference proteome</keyword>
<gene>
    <name evidence="1" type="ORF">ACN38_g9525</name>
</gene>
<dbReference type="AlphaFoldDB" id="A0A0M8P307"/>
<dbReference type="Proteomes" id="UP000037696">
    <property type="component" value="Unassembled WGS sequence"/>
</dbReference>
<sequence length="103" mass="11789">MFLVYFTLDGTQSGKRVAYHPRDLVPFQGYVLRIFRHLETSFSDFYSIFTTEVQVQICTAVNGSQIFLVNISHFSASHMQIQPYHLPQPCITKPSPVTYTGLL</sequence>
<comment type="caution">
    <text evidence="1">The sequence shown here is derived from an EMBL/GenBank/DDBJ whole genome shotgun (WGS) entry which is preliminary data.</text>
</comment>
<reference evidence="1 2" key="1">
    <citation type="submission" date="2015-08" db="EMBL/GenBank/DDBJ databases">
        <title>Genome sequencing of Penicillium nordicum.</title>
        <authorList>
            <person name="Nguyen H.D."/>
            <person name="Seifert K.A."/>
        </authorList>
    </citation>
    <scope>NUCLEOTIDE SEQUENCE [LARGE SCALE GENOMIC DNA]</scope>
    <source>
        <strain evidence="1 2">DAOMC 185683</strain>
    </source>
</reference>
<protein>
    <submittedName>
        <fullName evidence="1">Uncharacterized protein</fullName>
    </submittedName>
</protein>
<accession>A0A0M8P307</accession>
<name>A0A0M8P307_9EURO</name>
<evidence type="ECO:0000313" key="2">
    <source>
        <dbReference type="Proteomes" id="UP000037696"/>
    </source>
</evidence>
<organism evidence="1 2">
    <name type="scientific">Penicillium nordicum</name>
    <dbReference type="NCBI Taxonomy" id="229535"/>
    <lineage>
        <taxon>Eukaryota</taxon>
        <taxon>Fungi</taxon>
        <taxon>Dikarya</taxon>
        <taxon>Ascomycota</taxon>
        <taxon>Pezizomycotina</taxon>
        <taxon>Eurotiomycetes</taxon>
        <taxon>Eurotiomycetidae</taxon>
        <taxon>Eurotiales</taxon>
        <taxon>Aspergillaceae</taxon>
        <taxon>Penicillium</taxon>
    </lineage>
</organism>
<evidence type="ECO:0000313" key="1">
    <source>
        <dbReference type="EMBL" id="KOS39631.1"/>
    </source>
</evidence>
<dbReference type="EMBL" id="LHQQ01000195">
    <property type="protein sequence ID" value="KOS39631.1"/>
    <property type="molecule type" value="Genomic_DNA"/>
</dbReference>